<reference evidence="13 14" key="1">
    <citation type="journal article" date="2021" name="G3 (Bethesda)">
        <title>Improved contiguity of the threespine stickleback genome using long-read sequencing.</title>
        <authorList>
            <person name="Nath S."/>
            <person name="Shaw D.E."/>
            <person name="White M.A."/>
        </authorList>
    </citation>
    <scope>NUCLEOTIDE SEQUENCE [LARGE SCALE GENOMIC DNA]</scope>
    <source>
        <strain evidence="13 14">Lake Benthic</strain>
    </source>
</reference>
<feature type="region of interest" description="Disordered" evidence="10">
    <location>
        <begin position="1067"/>
        <end position="1119"/>
    </location>
</feature>
<feature type="coiled-coil region" evidence="9">
    <location>
        <begin position="819"/>
        <end position="893"/>
    </location>
</feature>
<feature type="compositionally biased region" description="Low complexity" evidence="10">
    <location>
        <begin position="233"/>
        <end position="249"/>
    </location>
</feature>
<feature type="compositionally biased region" description="Low complexity" evidence="10">
    <location>
        <begin position="308"/>
        <end position="318"/>
    </location>
</feature>
<dbReference type="GeneTree" id="ENSGT00510000046929"/>
<evidence type="ECO:0000256" key="1">
    <source>
        <dbReference type="ARBA" id="ARBA00022723"/>
    </source>
</evidence>
<evidence type="ECO:0000313" key="13">
    <source>
        <dbReference type="Ensembl" id="ENSGACP00000028500.1"/>
    </source>
</evidence>
<dbReference type="Pfam" id="PF01480">
    <property type="entry name" value="PWI"/>
    <property type="match status" value="1"/>
</dbReference>
<comment type="function">
    <text evidence="6">May be involved in the turnover of nuclear polyadenylated (pA+) RNA.</text>
</comment>
<name>A0AAQ4NPE7_GASAC</name>
<dbReference type="InterPro" id="IPR034451">
    <property type="entry name" value="RBM27_RRM"/>
</dbReference>
<organism evidence="13 14">
    <name type="scientific">Gasterosteus aculeatus aculeatus</name>
    <name type="common">three-spined stickleback</name>
    <dbReference type="NCBI Taxonomy" id="481459"/>
    <lineage>
        <taxon>Eukaryota</taxon>
        <taxon>Metazoa</taxon>
        <taxon>Chordata</taxon>
        <taxon>Craniata</taxon>
        <taxon>Vertebrata</taxon>
        <taxon>Euteleostomi</taxon>
        <taxon>Actinopterygii</taxon>
        <taxon>Neopterygii</taxon>
        <taxon>Teleostei</taxon>
        <taxon>Neoteleostei</taxon>
        <taxon>Acanthomorphata</taxon>
        <taxon>Eupercaria</taxon>
        <taxon>Perciformes</taxon>
        <taxon>Cottioidei</taxon>
        <taxon>Gasterosteales</taxon>
        <taxon>Gasterosteidae</taxon>
        <taxon>Gasterosteus</taxon>
    </lineage>
</organism>
<dbReference type="InterPro" id="IPR000504">
    <property type="entry name" value="RRM_dom"/>
</dbReference>
<feature type="compositionally biased region" description="Polar residues" evidence="10">
    <location>
        <begin position="456"/>
        <end position="465"/>
    </location>
</feature>
<proteinExistence type="predicted"/>
<dbReference type="AlphaFoldDB" id="A0AAQ4NPE7"/>
<reference evidence="13" key="2">
    <citation type="submission" date="2025-08" db="UniProtKB">
        <authorList>
            <consortium name="Ensembl"/>
        </authorList>
    </citation>
    <scope>IDENTIFICATION</scope>
</reference>
<evidence type="ECO:0000259" key="11">
    <source>
        <dbReference type="PROSITE" id="PS50102"/>
    </source>
</evidence>
<keyword evidence="2 8" id="KW-0863">Zinc-finger</keyword>
<feature type="region of interest" description="Disordered" evidence="10">
    <location>
        <begin position="148"/>
        <end position="338"/>
    </location>
</feature>
<reference evidence="13" key="3">
    <citation type="submission" date="2025-09" db="UniProtKB">
        <authorList>
            <consortium name="Ensembl"/>
        </authorList>
    </citation>
    <scope>IDENTIFICATION</scope>
</reference>
<dbReference type="GO" id="GO:0003723">
    <property type="term" value="F:RNA binding"/>
    <property type="evidence" value="ECO:0007669"/>
    <property type="project" value="UniProtKB-UniRule"/>
</dbReference>
<dbReference type="SMART" id="SM00360">
    <property type="entry name" value="RRM"/>
    <property type="match status" value="2"/>
</dbReference>
<feature type="compositionally biased region" description="Acidic residues" evidence="10">
    <location>
        <begin position="1096"/>
        <end position="1112"/>
    </location>
</feature>
<dbReference type="CDD" id="cd12517">
    <property type="entry name" value="RRM_RBM27"/>
    <property type="match status" value="1"/>
</dbReference>
<feature type="compositionally biased region" description="Basic and acidic residues" evidence="10">
    <location>
        <begin position="185"/>
        <end position="224"/>
    </location>
</feature>
<accession>A0AAQ4NPE7</accession>
<dbReference type="Pfam" id="PF00076">
    <property type="entry name" value="RRM_1"/>
    <property type="match status" value="1"/>
</dbReference>
<keyword evidence="4 7" id="KW-0694">RNA-binding</keyword>
<dbReference type="InterPro" id="IPR035979">
    <property type="entry name" value="RBD_domain_sf"/>
</dbReference>
<dbReference type="Gene3D" id="1.20.1390.10">
    <property type="entry name" value="PWI domain"/>
    <property type="match status" value="1"/>
</dbReference>
<keyword evidence="14" id="KW-1185">Reference proteome</keyword>
<dbReference type="PANTHER" id="PTHR14398">
    <property type="entry name" value="RNA RECOGNITION RRM/RNP DOMAIN"/>
    <property type="match status" value="1"/>
</dbReference>
<dbReference type="SMART" id="SM00356">
    <property type="entry name" value="ZnF_C3H1"/>
    <property type="match status" value="1"/>
</dbReference>
<feature type="region of interest" description="Disordered" evidence="10">
    <location>
        <begin position="408"/>
        <end position="496"/>
    </location>
</feature>
<feature type="compositionally biased region" description="Pro residues" evidence="10">
    <location>
        <begin position="408"/>
        <end position="443"/>
    </location>
</feature>
<feature type="compositionally biased region" description="Low complexity" evidence="10">
    <location>
        <begin position="710"/>
        <end position="731"/>
    </location>
</feature>
<evidence type="ECO:0000313" key="14">
    <source>
        <dbReference type="Proteomes" id="UP000007635"/>
    </source>
</evidence>
<dbReference type="GO" id="GO:0005634">
    <property type="term" value="C:nucleus"/>
    <property type="evidence" value="ECO:0007669"/>
    <property type="project" value="TreeGrafter"/>
</dbReference>
<dbReference type="SUPFAM" id="SSF54928">
    <property type="entry name" value="RNA-binding domain, RBD"/>
    <property type="match status" value="2"/>
</dbReference>
<dbReference type="InterPro" id="IPR045137">
    <property type="entry name" value="RBM26/27"/>
</dbReference>
<evidence type="ECO:0000256" key="2">
    <source>
        <dbReference type="ARBA" id="ARBA00022771"/>
    </source>
</evidence>
<feature type="zinc finger region" description="C3H1-type" evidence="8">
    <location>
        <begin position="362"/>
        <end position="389"/>
    </location>
</feature>
<feature type="compositionally biased region" description="Pro residues" evidence="10">
    <location>
        <begin position="471"/>
        <end position="490"/>
    </location>
</feature>
<feature type="region of interest" description="Disordered" evidence="10">
    <location>
        <begin position="586"/>
        <end position="610"/>
    </location>
</feature>
<keyword evidence="3 8" id="KW-0862">Zinc</keyword>
<dbReference type="PANTHER" id="PTHR14398:SF1">
    <property type="entry name" value="RNA-BINDING PROTEIN 27"/>
    <property type="match status" value="1"/>
</dbReference>
<evidence type="ECO:0000259" key="12">
    <source>
        <dbReference type="PROSITE" id="PS50103"/>
    </source>
</evidence>
<feature type="compositionally biased region" description="Low complexity" evidence="10">
    <location>
        <begin position="286"/>
        <end position="295"/>
    </location>
</feature>
<evidence type="ECO:0000256" key="5">
    <source>
        <dbReference type="ARBA" id="ARBA00023054"/>
    </source>
</evidence>
<feature type="compositionally biased region" description="Pro residues" evidence="10">
    <location>
        <begin position="296"/>
        <end position="307"/>
    </location>
</feature>
<dbReference type="Gene3D" id="3.30.70.330">
    <property type="match status" value="2"/>
</dbReference>
<dbReference type="FunFam" id="3.30.70.330:FF:000330">
    <property type="entry name" value="RNA-binding motif protein 26"/>
    <property type="match status" value="1"/>
</dbReference>
<dbReference type="InterPro" id="IPR012677">
    <property type="entry name" value="Nucleotide-bd_a/b_plait_sf"/>
</dbReference>
<evidence type="ECO:0000256" key="6">
    <source>
        <dbReference type="ARBA" id="ARBA00043866"/>
    </source>
</evidence>
<evidence type="ECO:0000256" key="9">
    <source>
        <dbReference type="SAM" id="Coils"/>
    </source>
</evidence>
<keyword evidence="5 9" id="KW-0175">Coiled coil</keyword>
<evidence type="ECO:0000256" key="10">
    <source>
        <dbReference type="SAM" id="MobiDB-lite"/>
    </source>
</evidence>
<dbReference type="Ensembl" id="ENSGACT00000055264.1">
    <property type="protein sequence ID" value="ENSGACP00000028500.1"/>
    <property type="gene ID" value="ENSGACG00000020719.2"/>
</dbReference>
<dbReference type="FunFam" id="3.30.70.330:FF:000124">
    <property type="entry name" value="RNA-binding protein 26 isoform X3"/>
    <property type="match status" value="1"/>
</dbReference>
<feature type="domain" description="C3H1-type" evidence="12">
    <location>
        <begin position="362"/>
        <end position="389"/>
    </location>
</feature>
<dbReference type="InterPro" id="IPR000571">
    <property type="entry name" value="Znf_CCCH"/>
</dbReference>
<feature type="domain" description="RRM" evidence="11">
    <location>
        <begin position="625"/>
        <end position="699"/>
    </location>
</feature>
<dbReference type="InterPro" id="IPR002483">
    <property type="entry name" value="PWI_dom"/>
</dbReference>
<feature type="domain" description="RRM" evidence="11">
    <location>
        <begin position="990"/>
        <end position="1067"/>
    </location>
</feature>
<feature type="region of interest" description="Disordered" evidence="10">
    <location>
        <begin position="505"/>
        <end position="524"/>
    </location>
</feature>
<evidence type="ECO:0000256" key="8">
    <source>
        <dbReference type="PROSITE-ProRule" id="PRU00723"/>
    </source>
</evidence>
<feature type="compositionally biased region" description="Polar residues" evidence="10">
    <location>
        <begin position="276"/>
        <end position="285"/>
    </location>
</feature>
<feature type="region of interest" description="Disordered" evidence="10">
    <location>
        <begin position="703"/>
        <end position="741"/>
    </location>
</feature>
<dbReference type="PROSITE" id="PS50102">
    <property type="entry name" value="RRM"/>
    <property type="match status" value="2"/>
</dbReference>
<feature type="compositionally biased region" description="Basic and acidic residues" evidence="10">
    <location>
        <begin position="251"/>
        <end position="275"/>
    </location>
</feature>
<protein>
    <submittedName>
        <fullName evidence="13">RNA binding motif protein 27</fullName>
    </submittedName>
</protein>
<dbReference type="FunFam" id="1.20.1390.10:FF:000001">
    <property type="entry name" value="RNA-binding protein 26 isoform X2"/>
    <property type="match status" value="1"/>
</dbReference>
<dbReference type="GO" id="GO:0008270">
    <property type="term" value="F:zinc ion binding"/>
    <property type="evidence" value="ECO:0007669"/>
    <property type="project" value="UniProtKB-KW"/>
</dbReference>
<dbReference type="PROSITE" id="PS50103">
    <property type="entry name" value="ZF_C3H1"/>
    <property type="match status" value="1"/>
</dbReference>
<dbReference type="Proteomes" id="UP000007635">
    <property type="component" value="Chromosome VII"/>
</dbReference>
<sequence length="1119" mass="124716">MIVTSVGCPALRQLKLCCHAVKHFRPTCQWRETEGLKAYIFVDDESRIIKTHFHFIDSIIVFLTMIIENVEALKSWLAKLLEPICDADPSALANYVVALVKKDKPEKDLKALCADQLEVFLQKETTGFVDKLFESLTTKNYLGNPAAKEVPKEEVKPPAVKAETVEAETLEEERENRRRRSPLRNRPDFNDARGRDDRRRDERKRRDFDRHGKSGGESNRERERHERRRGSPRGRSYSRSLSRSRSGSRGKSRDTEHRGGRDFKSKFELERKDTDCYNSSNKSGSQQQQQQQQQQHPPPLLPLPTPPHQFSSTSSAGVSGAGGVPIVTPAHLPDSTTDSWSGYYGTQRLDGAGKTFGSKSVSLKQRCRDYDEKGFCVRGDLCPFDHGNDPLIVDDVNLPNMIPFPPPPVMPPTGLPRPPITEPPPPLRMPAMPPFGQPPPPGVFPMSGPPLIATSGIDTPNHQTAITSSPPIGPPGVGRPPPTLPPPPSPSSSVSLRPQYVQSEYNYDPEGYNPESPGLTAAGRNPYRQFIPRVQTQRSNLIGLTSNEGQGSRAANIVIQTEPATAASTPGNNVCRFNAEQDNRKRTIGPSTAEGPIVKKPWMEKPNFNNQHKNTFPKRCYYVNTKLEVRKIPRDLNNIAKLNEHFSKFGTIVNIQVVFGGDPEAALIQYTKNEEARRAISSTEAVLNNRFIRVYWHREPGTNVTGLQEQSSGSQPAGSAASPALLQQQQQHGNMHKQGIKQHSPAAYVLNNIVPKHCVPALPGLAAGTRLDGLNPNADALTVVPALTNPQKSPYTSTGLKSSSKSFGRTGKALEAQEVLKKKQEAIKLQQDMRKKKQEMLKTQMECQKALINRLDKNRGMKPEERANIMKTLKELTEKIAQLQNEMNPASQVASVKPNHGQSKTKTDAQKELLDAELDFHKKMSSGEDTTDLKRKLGQLQVEATRLGLIRSPAGRGRGRGKMALEPGLVHVGRGRGRSREMMARCGSVNRMVVDHRPRALAILGVTQEEKEELMPHFVNFGEIEDFRDQDANSVVMTFKTRSEAENAANQGAKFKGRVLQISWYKPKTPSVATEPEEEEAKDDDTTKEASSYLPGEEEEEEEEDDDEDDEYESRSWRR</sequence>
<keyword evidence="1 8" id="KW-0479">Metal-binding</keyword>
<evidence type="ECO:0000256" key="7">
    <source>
        <dbReference type="PROSITE-ProRule" id="PRU00176"/>
    </source>
</evidence>
<evidence type="ECO:0000256" key="4">
    <source>
        <dbReference type="ARBA" id="ARBA00022884"/>
    </source>
</evidence>
<evidence type="ECO:0000256" key="3">
    <source>
        <dbReference type="ARBA" id="ARBA00022833"/>
    </source>
</evidence>